<dbReference type="InterPro" id="IPR001444">
    <property type="entry name" value="Flag_bb_rod_N"/>
</dbReference>
<dbReference type="EMBL" id="LN829119">
    <property type="protein sequence ID" value="CPR22178.1"/>
    <property type="molecule type" value="Genomic_DNA"/>
</dbReference>
<dbReference type="NCBIfam" id="NF009282">
    <property type="entry name" value="PRK12642.1"/>
    <property type="match status" value="1"/>
</dbReference>
<keyword evidence="3 4" id="KW-0975">Bacterial flagellum</keyword>
<name>A0A0D6JJN4_9HYPH</name>
<dbReference type="InterPro" id="IPR010930">
    <property type="entry name" value="Flg_bb/hook_C_dom"/>
</dbReference>
<comment type="similarity">
    <text evidence="2 4">Belongs to the flagella basal body rod proteins family.</text>
</comment>
<protein>
    <recommendedName>
        <fullName evidence="4">Flagellar basal-body rod protein FlgF</fullName>
    </recommendedName>
</protein>
<dbReference type="InterPro" id="IPR053967">
    <property type="entry name" value="LlgE_F_G-like_D1"/>
</dbReference>
<evidence type="ECO:0000256" key="4">
    <source>
        <dbReference type="RuleBase" id="RU362116"/>
    </source>
</evidence>
<dbReference type="GO" id="GO:0071978">
    <property type="term" value="P:bacterial-type flagellum-dependent swarming motility"/>
    <property type="evidence" value="ECO:0007669"/>
    <property type="project" value="TreeGrafter"/>
</dbReference>
<feature type="domain" description="Flagellar basal body rod protein N-terminal" evidence="5">
    <location>
        <begin position="5"/>
        <end position="35"/>
    </location>
</feature>
<accession>A0A0D6JJN4</accession>
<dbReference type="AlphaFoldDB" id="A0A0D6JJN4"/>
<dbReference type="OrthoDB" id="9804559at2"/>
<dbReference type="InterPro" id="IPR037925">
    <property type="entry name" value="FlgE/F/G-like"/>
</dbReference>
<keyword evidence="8" id="KW-0966">Cell projection</keyword>
<keyword evidence="9" id="KW-1185">Reference proteome</keyword>
<evidence type="ECO:0000259" key="7">
    <source>
        <dbReference type="Pfam" id="PF22692"/>
    </source>
</evidence>
<dbReference type="NCBIfam" id="TIGR03506">
    <property type="entry name" value="FlgEFG_subfam"/>
    <property type="match status" value="1"/>
</dbReference>
<evidence type="ECO:0000256" key="2">
    <source>
        <dbReference type="ARBA" id="ARBA00009677"/>
    </source>
</evidence>
<feature type="domain" description="Flagellar basal-body/hook protein C-terminal" evidence="6">
    <location>
        <begin position="190"/>
        <end position="234"/>
    </location>
</feature>
<dbReference type="InterPro" id="IPR012836">
    <property type="entry name" value="FlgF"/>
</dbReference>
<organism evidence="8 9">
    <name type="scientific">Candidatus Filomicrobium marinum</name>
    <dbReference type="NCBI Taxonomy" id="1608628"/>
    <lineage>
        <taxon>Bacteria</taxon>
        <taxon>Pseudomonadati</taxon>
        <taxon>Pseudomonadota</taxon>
        <taxon>Alphaproteobacteria</taxon>
        <taxon>Hyphomicrobiales</taxon>
        <taxon>Hyphomicrobiaceae</taxon>
        <taxon>Filomicrobium</taxon>
    </lineage>
</organism>
<proteinExistence type="inferred from homology"/>
<dbReference type="Proteomes" id="UP000033187">
    <property type="component" value="Chromosome 1"/>
</dbReference>
<reference evidence="9" key="1">
    <citation type="submission" date="2015-02" db="EMBL/GenBank/DDBJ databases">
        <authorList>
            <person name="Chooi Y.-H."/>
        </authorList>
    </citation>
    <scope>NUCLEOTIDE SEQUENCE [LARGE SCALE GENOMIC DNA]</scope>
    <source>
        <strain evidence="9">strain Y</strain>
    </source>
</reference>
<dbReference type="SUPFAM" id="SSF117143">
    <property type="entry name" value="Flagellar hook protein flgE"/>
    <property type="match status" value="1"/>
</dbReference>
<evidence type="ECO:0000256" key="3">
    <source>
        <dbReference type="ARBA" id="ARBA00023143"/>
    </source>
</evidence>
<keyword evidence="8" id="KW-0969">Cilium</keyword>
<dbReference type="Pfam" id="PF00460">
    <property type="entry name" value="Flg_bb_rod"/>
    <property type="match status" value="1"/>
</dbReference>
<evidence type="ECO:0000256" key="1">
    <source>
        <dbReference type="ARBA" id="ARBA00004117"/>
    </source>
</evidence>
<comment type="subunit">
    <text evidence="4">The basal body constitutes a major portion of the flagellar organelle and consists of five rings (E,L,P,S, and M) mounted on a central rod. The rod consists of about 26 subunits of FlgG in the distal portion, and FlgB, FlgC and FlgF are thought to build up the proximal portion of the rod with about 6 subunits each.</text>
</comment>
<dbReference type="PANTHER" id="PTHR30435:SF19">
    <property type="entry name" value="FLAGELLAR BASAL-BODY ROD PROTEIN FLGG"/>
    <property type="match status" value="1"/>
</dbReference>
<dbReference type="Pfam" id="PF22692">
    <property type="entry name" value="LlgE_F_G_D1"/>
    <property type="match status" value="1"/>
</dbReference>
<dbReference type="InterPro" id="IPR020013">
    <property type="entry name" value="Flagellar_FlgE/F/G"/>
</dbReference>
<evidence type="ECO:0000259" key="6">
    <source>
        <dbReference type="Pfam" id="PF06429"/>
    </source>
</evidence>
<dbReference type="Pfam" id="PF06429">
    <property type="entry name" value="Flg_bbr_C"/>
    <property type="match status" value="1"/>
</dbReference>
<dbReference type="KEGG" id="fil:BN1229_v1_3618"/>
<evidence type="ECO:0000313" key="9">
    <source>
        <dbReference type="Proteomes" id="UP000033187"/>
    </source>
</evidence>
<dbReference type="GO" id="GO:0030694">
    <property type="term" value="C:bacterial-type flagellum basal body, rod"/>
    <property type="evidence" value="ECO:0007669"/>
    <property type="project" value="UniProtKB-UniRule"/>
</dbReference>
<dbReference type="PANTHER" id="PTHR30435">
    <property type="entry name" value="FLAGELLAR PROTEIN"/>
    <property type="match status" value="1"/>
</dbReference>
<evidence type="ECO:0000259" key="5">
    <source>
        <dbReference type="Pfam" id="PF00460"/>
    </source>
</evidence>
<dbReference type="RefSeq" id="WP_046479312.1">
    <property type="nucleotide sequence ID" value="NZ_LN829118.1"/>
</dbReference>
<gene>
    <name evidence="8" type="primary">flgF</name>
    <name evidence="8" type="ORF">YBN1229_v1_3611</name>
</gene>
<feature type="domain" description="Flagellar hook protein FlgE/F/G-like D1" evidence="7">
    <location>
        <begin position="79"/>
        <end position="144"/>
    </location>
</feature>
<comment type="subcellular location">
    <subcellularLocation>
        <location evidence="1 4">Bacterial flagellum basal body</location>
    </subcellularLocation>
</comment>
<sequence>MEAGLYVALSGQLALQRRLETLAHNVANSSTPGFRAEEIKFEALLSKVSTGTDFASTGDNYISRRPGAVERTDNALDVAIDGNAWMAFQVPGGMAYTRDGRLTMTEAGDLQTVSGYPILDVGGAPIQLDPAGGAPKIAHDGMITQNGVQLGAIGLFTIPPDTKLNRYDNSGVTVEGPVEPALDFNSVGVRQGYLERSNVNPVVEITQLIAVSRAFESLQNSVDQTDATFRKAIDTLGEPSR</sequence>
<keyword evidence="8" id="KW-0282">Flagellum</keyword>
<dbReference type="KEGG" id="fiy:BN1229_v1_3611"/>
<dbReference type="NCBIfam" id="TIGR02490">
    <property type="entry name" value="flgF"/>
    <property type="match status" value="1"/>
</dbReference>
<evidence type="ECO:0000313" key="8">
    <source>
        <dbReference type="EMBL" id="CPR22178.1"/>
    </source>
</evidence>